<reference evidence="2 3" key="1">
    <citation type="submission" date="2024-09" db="EMBL/GenBank/DDBJ databases">
        <authorList>
            <person name="Sun Q."/>
            <person name="Mori K."/>
        </authorList>
    </citation>
    <scope>NUCLEOTIDE SEQUENCE [LARGE SCALE GENOMIC DNA]</scope>
    <source>
        <strain evidence="2 3">NCAIM B.02537</strain>
    </source>
</reference>
<dbReference type="SUPFAM" id="SSF49503">
    <property type="entry name" value="Cupredoxins"/>
    <property type="match status" value="1"/>
</dbReference>
<dbReference type="RefSeq" id="WP_379480424.1">
    <property type="nucleotide sequence ID" value="NZ_JBHLTL010000001.1"/>
</dbReference>
<keyword evidence="3" id="KW-1185">Reference proteome</keyword>
<organism evidence="2 3">
    <name type="scientific">Novosphingobium aquiterrae</name>
    <dbReference type="NCBI Taxonomy" id="624388"/>
    <lineage>
        <taxon>Bacteria</taxon>
        <taxon>Pseudomonadati</taxon>
        <taxon>Pseudomonadota</taxon>
        <taxon>Alphaproteobacteria</taxon>
        <taxon>Sphingomonadales</taxon>
        <taxon>Sphingomonadaceae</taxon>
        <taxon>Novosphingobium</taxon>
    </lineage>
</organism>
<comment type="caution">
    <text evidence="2">The sequence shown here is derived from an EMBL/GenBank/DDBJ whole genome shotgun (WGS) entry which is preliminary data.</text>
</comment>
<dbReference type="Proteomes" id="UP001589943">
    <property type="component" value="Unassembled WGS sequence"/>
</dbReference>
<evidence type="ECO:0000313" key="3">
    <source>
        <dbReference type="Proteomes" id="UP001589943"/>
    </source>
</evidence>
<sequence>MILRIFCIFAVLLSWTAAASAAGVTVTVTGADGRPVQGAVVTVTEPGIPPAAVRGPYVMAQQNIAFAPHLLIVPVGAVVKFPNFDQVRHHVYSFSTPKKFELKLYGRDETKSVQFDKPGVVAIGCNIHDSMSAFIFATSTPYIGVTDGAGRVSLNVAPSGKALLAVWHPSVRAPGNSRTRSLAIPTGGLVIAVSTAR</sequence>
<name>A0ABV6PGI0_9SPHN</name>
<evidence type="ECO:0000256" key="1">
    <source>
        <dbReference type="SAM" id="SignalP"/>
    </source>
</evidence>
<gene>
    <name evidence="2" type="ORF">ACFFF7_05870</name>
</gene>
<evidence type="ECO:0000313" key="2">
    <source>
        <dbReference type="EMBL" id="MFC0588936.1"/>
    </source>
</evidence>
<feature type="chain" id="PRO_5045140578" evidence="1">
    <location>
        <begin position="22"/>
        <end position="197"/>
    </location>
</feature>
<keyword evidence="1" id="KW-0732">Signal</keyword>
<feature type="signal peptide" evidence="1">
    <location>
        <begin position="1"/>
        <end position="21"/>
    </location>
</feature>
<dbReference type="EMBL" id="JBHLTL010000001">
    <property type="protein sequence ID" value="MFC0588936.1"/>
    <property type="molecule type" value="Genomic_DNA"/>
</dbReference>
<protein>
    <submittedName>
        <fullName evidence="2">Methylamine utilization protein</fullName>
    </submittedName>
</protein>
<accession>A0ABV6PGI0</accession>
<dbReference type="Gene3D" id="2.60.40.420">
    <property type="entry name" value="Cupredoxins - blue copper proteins"/>
    <property type="match status" value="1"/>
</dbReference>
<dbReference type="InterPro" id="IPR008972">
    <property type="entry name" value="Cupredoxin"/>
</dbReference>
<proteinExistence type="predicted"/>